<gene>
    <name evidence="2" type="ORF">B5E88_10550</name>
</gene>
<organism evidence="2 3">
    <name type="scientific">Enterococcus cecorum</name>
    <dbReference type="NCBI Taxonomy" id="44008"/>
    <lineage>
        <taxon>Bacteria</taxon>
        <taxon>Bacillati</taxon>
        <taxon>Bacillota</taxon>
        <taxon>Bacilli</taxon>
        <taxon>Lactobacillales</taxon>
        <taxon>Enterococcaceae</taxon>
        <taxon>Enterococcus</taxon>
    </lineage>
</organism>
<dbReference type="InterPro" id="IPR013830">
    <property type="entry name" value="SGNH_hydro"/>
</dbReference>
<comment type="caution">
    <text evidence="2">The sequence shown here is derived from an EMBL/GenBank/DDBJ whole genome shotgun (WGS) entry which is preliminary data.</text>
</comment>
<dbReference type="PANTHER" id="PTHR14209:SF19">
    <property type="entry name" value="ISOAMYL ACETATE-HYDROLYZING ESTERASE 1 HOMOLOG"/>
    <property type="match status" value="1"/>
</dbReference>
<dbReference type="Pfam" id="PF13472">
    <property type="entry name" value="Lipase_GDSL_2"/>
    <property type="match status" value="1"/>
</dbReference>
<dbReference type="PANTHER" id="PTHR14209">
    <property type="entry name" value="ISOAMYL ACETATE-HYDROLYZING ESTERASE 1"/>
    <property type="match status" value="1"/>
</dbReference>
<feature type="domain" description="SGNH hydrolase-type esterase" evidence="1">
    <location>
        <begin position="7"/>
        <end position="177"/>
    </location>
</feature>
<dbReference type="Gene3D" id="3.40.50.1110">
    <property type="entry name" value="SGNH hydrolase"/>
    <property type="match status" value="1"/>
</dbReference>
<dbReference type="InterPro" id="IPR036514">
    <property type="entry name" value="SGNH_hydro_sf"/>
</dbReference>
<protein>
    <recommendedName>
        <fullName evidence="1">SGNH hydrolase-type esterase domain-containing protein</fullName>
    </recommendedName>
</protein>
<name>A0A1Y4QWW4_9ENTE</name>
<evidence type="ECO:0000313" key="2">
    <source>
        <dbReference type="EMBL" id="OUQ08972.1"/>
    </source>
</evidence>
<evidence type="ECO:0000313" key="3">
    <source>
        <dbReference type="Proteomes" id="UP000196074"/>
    </source>
</evidence>
<dbReference type="EMBL" id="NFLC01000026">
    <property type="protein sequence ID" value="OUQ08972.1"/>
    <property type="molecule type" value="Genomic_DNA"/>
</dbReference>
<evidence type="ECO:0000259" key="1">
    <source>
        <dbReference type="Pfam" id="PF13472"/>
    </source>
</evidence>
<accession>A0A1Y4QWW4</accession>
<sequence>MHIYLSGDSLIARHEGYQKPILNHLLKEKDASIKITNTAVPGINSQQFLQQYNKLGPNQNFDYLVVLLGTNDLATHKQISLEQFKININEIITRLLKKYHSQQIILISPPPVDENKQQFRTNHLVLTYSKILEEECVAYNLKFLSLYQLLSNQEVPVTQLLQGTLDDGLHFGESAYTIFSDALYELFVDAKY</sequence>
<proteinExistence type="predicted"/>
<dbReference type="AlphaFoldDB" id="A0A1Y4QWW4"/>
<dbReference type="Proteomes" id="UP000196074">
    <property type="component" value="Unassembled WGS sequence"/>
</dbReference>
<dbReference type="InterPro" id="IPR045136">
    <property type="entry name" value="Iah1-like"/>
</dbReference>
<dbReference type="RefSeq" id="WP_087215958.1">
    <property type="nucleotide sequence ID" value="NZ_NFLC01000026.1"/>
</dbReference>
<reference evidence="3" key="1">
    <citation type="submission" date="2017-04" db="EMBL/GenBank/DDBJ databases">
        <title>Function of individual gut microbiota members based on whole genome sequencing of pure cultures obtained from chicken caecum.</title>
        <authorList>
            <person name="Medvecky M."/>
            <person name="Cejkova D."/>
            <person name="Polansky O."/>
            <person name="Karasova D."/>
            <person name="Kubasova T."/>
            <person name="Cizek A."/>
            <person name="Rychlik I."/>
        </authorList>
    </citation>
    <scope>NUCLEOTIDE SEQUENCE [LARGE SCALE GENOMIC DNA]</scope>
    <source>
        <strain evidence="3">An144</strain>
    </source>
</reference>
<dbReference type="SUPFAM" id="SSF52266">
    <property type="entry name" value="SGNH hydrolase"/>
    <property type="match status" value="1"/>
</dbReference>